<dbReference type="Proteomes" id="UP000829196">
    <property type="component" value="Unassembled WGS sequence"/>
</dbReference>
<evidence type="ECO:0000313" key="2">
    <source>
        <dbReference type="EMBL" id="KAI0512068.1"/>
    </source>
</evidence>
<dbReference type="Pfam" id="PF13966">
    <property type="entry name" value="zf-RVT"/>
    <property type="match status" value="1"/>
</dbReference>
<protein>
    <recommendedName>
        <fullName evidence="1">Reverse transcriptase zinc-binding domain-containing protein</fullName>
    </recommendedName>
</protein>
<dbReference type="EMBL" id="JAGYWB010000009">
    <property type="protein sequence ID" value="KAI0512068.1"/>
    <property type="molecule type" value="Genomic_DNA"/>
</dbReference>
<comment type="caution">
    <text evidence="2">The sequence shown here is derived from an EMBL/GenBank/DDBJ whole genome shotgun (WGS) entry which is preliminary data.</text>
</comment>
<dbReference type="OrthoDB" id="691688at2759"/>
<reference evidence="2" key="1">
    <citation type="journal article" date="2022" name="Front. Genet.">
        <title>Chromosome-Scale Assembly of the Dendrobium nobile Genome Provides Insights Into the Molecular Mechanism of the Biosynthesis of the Medicinal Active Ingredient of Dendrobium.</title>
        <authorList>
            <person name="Xu Q."/>
            <person name="Niu S.-C."/>
            <person name="Li K.-L."/>
            <person name="Zheng P.-J."/>
            <person name="Zhang X.-J."/>
            <person name="Jia Y."/>
            <person name="Liu Y."/>
            <person name="Niu Y.-X."/>
            <person name="Yu L.-H."/>
            <person name="Chen D.-F."/>
            <person name="Zhang G.-Q."/>
        </authorList>
    </citation>
    <scope>NUCLEOTIDE SEQUENCE</scope>
    <source>
        <tissue evidence="2">Leaf</tissue>
    </source>
</reference>
<proteinExistence type="predicted"/>
<organism evidence="2 3">
    <name type="scientific">Dendrobium nobile</name>
    <name type="common">Orchid</name>
    <dbReference type="NCBI Taxonomy" id="94219"/>
    <lineage>
        <taxon>Eukaryota</taxon>
        <taxon>Viridiplantae</taxon>
        <taxon>Streptophyta</taxon>
        <taxon>Embryophyta</taxon>
        <taxon>Tracheophyta</taxon>
        <taxon>Spermatophyta</taxon>
        <taxon>Magnoliopsida</taxon>
        <taxon>Liliopsida</taxon>
        <taxon>Asparagales</taxon>
        <taxon>Orchidaceae</taxon>
        <taxon>Epidendroideae</taxon>
        <taxon>Malaxideae</taxon>
        <taxon>Dendrobiinae</taxon>
        <taxon>Dendrobium</taxon>
    </lineage>
</organism>
<accession>A0A8T3BLK0</accession>
<sequence length="180" mass="21521">MDNHFWLGKQNPKFADFRNQFYSNLEVVEWHKFIWHKKASLRYSVYAWLAFKGGLKTADVLAMRGITDHFNCCFCHGEKETVSHLFFDCNFTFNVIKSLLPWMDSHLLKPNLYQVYDSIYEQKINKQLKHYYLLSASATIYHLWRARNDRLYGGIIDSQETISVKIRKALILKTHGWKRY</sequence>
<evidence type="ECO:0000313" key="3">
    <source>
        <dbReference type="Proteomes" id="UP000829196"/>
    </source>
</evidence>
<dbReference type="AlphaFoldDB" id="A0A8T3BLK0"/>
<name>A0A8T3BLK0_DENNO</name>
<keyword evidence="3" id="KW-1185">Reference proteome</keyword>
<dbReference type="InterPro" id="IPR026960">
    <property type="entry name" value="RVT-Znf"/>
</dbReference>
<evidence type="ECO:0000259" key="1">
    <source>
        <dbReference type="Pfam" id="PF13966"/>
    </source>
</evidence>
<gene>
    <name evidence="2" type="ORF">KFK09_012703</name>
</gene>
<feature type="domain" description="Reverse transcriptase zinc-binding" evidence="1">
    <location>
        <begin position="23"/>
        <end position="93"/>
    </location>
</feature>